<dbReference type="GO" id="GO:0004497">
    <property type="term" value="F:monooxygenase activity"/>
    <property type="evidence" value="ECO:0007669"/>
    <property type="project" value="InterPro"/>
</dbReference>
<comment type="similarity">
    <text evidence="2">Belongs to the cytochrome P450 family.</text>
</comment>
<name>A0A5K1JX32_9APHY</name>
<dbReference type="GO" id="GO:0005506">
    <property type="term" value="F:iron ion binding"/>
    <property type="evidence" value="ECO:0007669"/>
    <property type="project" value="InterPro"/>
</dbReference>
<evidence type="ECO:0000256" key="3">
    <source>
        <dbReference type="ARBA" id="ARBA00022723"/>
    </source>
</evidence>
<protein>
    <submittedName>
        <fullName evidence="6">Repressed by TUP1 protein 4</fullName>
    </submittedName>
</protein>
<evidence type="ECO:0000256" key="1">
    <source>
        <dbReference type="ARBA" id="ARBA00001971"/>
    </source>
</evidence>
<dbReference type="GO" id="GO:0020037">
    <property type="term" value="F:heme binding"/>
    <property type="evidence" value="ECO:0007669"/>
    <property type="project" value="InterPro"/>
</dbReference>
<accession>A0A5K1JX32</accession>
<dbReference type="Gene3D" id="1.10.630.10">
    <property type="entry name" value="Cytochrome P450"/>
    <property type="match status" value="1"/>
</dbReference>
<evidence type="ECO:0000256" key="5">
    <source>
        <dbReference type="ARBA" id="ARBA00023004"/>
    </source>
</evidence>
<proteinExistence type="inferred from homology"/>
<reference evidence="6" key="1">
    <citation type="submission" date="2019-10" db="EMBL/GenBank/DDBJ databases">
        <authorList>
            <person name="Nor Muhammad N."/>
        </authorList>
    </citation>
    <scope>NUCLEOTIDE SEQUENCE</scope>
</reference>
<evidence type="ECO:0000313" key="6">
    <source>
        <dbReference type="EMBL" id="VWO96215.1"/>
    </source>
</evidence>
<dbReference type="GO" id="GO:0016705">
    <property type="term" value="F:oxidoreductase activity, acting on paired donors, with incorporation or reduction of molecular oxygen"/>
    <property type="evidence" value="ECO:0007669"/>
    <property type="project" value="InterPro"/>
</dbReference>
<keyword evidence="5" id="KW-0408">Iron</keyword>
<comment type="cofactor">
    <cofactor evidence="1">
        <name>heme</name>
        <dbReference type="ChEBI" id="CHEBI:30413"/>
    </cofactor>
</comment>
<sequence length="244" mass="27257">MDDYKSLALALLATGIAAYAVRWYTDPLRAIPTVGGSSLPGLSWYPESTFKLPSLDRWTVVVSGRELVEELRKRGDEELSAPEGAQDTLESKYIFDPAVLSDEYHVKLLQEKLTRRLPAVLPDIVDEVTAAVKVHIVTREDGRPMKYQLTTHTPTQLFRVAEWTSVDVMPVMQDIIARVSNRAFVGLPLCEKSAFVKTLGRVINANPLHLAGRNKEYLKLAVDFALDVMKSVVLLRLLPGFLKP</sequence>
<dbReference type="InterPro" id="IPR036396">
    <property type="entry name" value="Cyt_P450_sf"/>
</dbReference>
<dbReference type="PANTHER" id="PTHR46206">
    <property type="entry name" value="CYTOCHROME P450"/>
    <property type="match status" value="1"/>
</dbReference>
<keyword evidence="3" id="KW-0479">Metal-binding</keyword>
<evidence type="ECO:0000256" key="2">
    <source>
        <dbReference type="ARBA" id="ARBA00010617"/>
    </source>
</evidence>
<organism evidence="6">
    <name type="scientific">Ganoderma boninense</name>
    <dbReference type="NCBI Taxonomy" id="34458"/>
    <lineage>
        <taxon>Eukaryota</taxon>
        <taxon>Fungi</taxon>
        <taxon>Dikarya</taxon>
        <taxon>Basidiomycota</taxon>
        <taxon>Agaricomycotina</taxon>
        <taxon>Agaricomycetes</taxon>
        <taxon>Polyporales</taxon>
        <taxon>Polyporaceae</taxon>
        <taxon>Ganoderma</taxon>
    </lineage>
</organism>
<gene>
    <name evidence="6" type="primary">Q9HFZ2</name>
</gene>
<dbReference type="AlphaFoldDB" id="A0A5K1JX32"/>
<dbReference type="EMBL" id="LR725459">
    <property type="protein sequence ID" value="VWO96215.1"/>
    <property type="molecule type" value="Genomic_DNA"/>
</dbReference>
<evidence type="ECO:0000256" key="4">
    <source>
        <dbReference type="ARBA" id="ARBA00023002"/>
    </source>
</evidence>
<keyword evidence="4" id="KW-0560">Oxidoreductase</keyword>